<keyword evidence="1" id="KW-0812">Transmembrane</keyword>
<evidence type="ECO:0000256" key="1">
    <source>
        <dbReference type="SAM" id="Phobius"/>
    </source>
</evidence>
<evidence type="ECO:0000313" key="3">
    <source>
        <dbReference type="Proteomes" id="UP000317646"/>
    </source>
</evidence>
<feature type="transmembrane region" description="Helical" evidence="1">
    <location>
        <begin position="204"/>
        <end position="225"/>
    </location>
</feature>
<feature type="transmembrane region" description="Helical" evidence="1">
    <location>
        <begin position="314"/>
        <end position="331"/>
    </location>
</feature>
<feature type="transmembrane region" description="Helical" evidence="1">
    <location>
        <begin position="270"/>
        <end position="294"/>
    </location>
</feature>
<comment type="caution">
    <text evidence="2">The sequence shown here is derived from an EMBL/GenBank/DDBJ whole genome shotgun (WGS) entry which is preliminary data.</text>
</comment>
<gene>
    <name evidence="2" type="ORF">EAH73_06730</name>
</gene>
<reference evidence="2 3" key="1">
    <citation type="journal article" date="2019" name="Environ. Microbiol.">
        <title>Species interactions and distinct microbial communities in high Arctic permafrost affected cryosols are associated with the CH4 and CO2 gas fluxes.</title>
        <authorList>
            <person name="Altshuler I."/>
            <person name="Hamel J."/>
            <person name="Turney S."/>
            <person name="Magnuson E."/>
            <person name="Levesque R."/>
            <person name="Greer C."/>
            <person name="Whyte L.G."/>
        </authorList>
    </citation>
    <scope>NUCLEOTIDE SEQUENCE [LARGE SCALE GENOMIC DNA]</scope>
    <source>
        <strain evidence="2 3">S9.2P</strain>
    </source>
</reference>
<dbReference type="RefSeq" id="WP_140465716.1">
    <property type="nucleotide sequence ID" value="NZ_RCYZ01000002.1"/>
</dbReference>
<keyword evidence="1" id="KW-0472">Membrane</keyword>
<feature type="transmembrane region" description="Helical" evidence="1">
    <location>
        <begin position="343"/>
        <end position="364"/>
    </location>
</feature>
<evidence type="ECO:0008006" key="4">
    <source>
        <dbReference type="Google" id="ProtNLM"/>
    </source>
</evidence>
<feature type="transmembrane region" description="Helical" evidence="1">
    <location>
        <begin position="172"/>
        <end position="192"/>
    </location>
</feature>
<accession>A0A502H155</accession>
<organism evidence="2 3">
    <name type="scientific">Hymenobacter nivis</name>
    <dbReference type="NCBI Taxonomy" id="1850093"/>
    <lineage>
        <taxon>Bacteria</taxon>
        <taxon>Pseudomonadati</taxon>
        <taxon>Bacteroidota</taxon>
        <taxon>Cytophagia</taxon>
        <taxon>Cytophagales</taxon>
        <taxon>Hymenobacteraceae</taxon>
        <taxon>Hymenobacter</taxon>
    </lineage>
</organism>
<feature type="transmembrane region" description="Helical" evidence="1">
    <location>
        <begin position="116"/>
        <end position="134"/>
    </location>
</feature>
<keyword evidence="3" id="KW-1185">Reference proteome</keyword>
<dbReference type="OrthoDB" id="973593at2"/>
<keyword evidence="1" id="KW-1133">Transmembrane helix</keyword>
<evidence type="ECO:0000313" key="2">
    <source>
        <dbReference type="EMBL" id="TPG67412.1"/>
    </source>
</evidence>
<feature type="transmembrane region" description="Helical" evidence="1">
    <location>
        <begin position="384"/>
        <end position="404"/>
    </location>
</feature>
<dbReference type="AlphaFoldDB" id="A0A502H155"/>
<dbReference type="Proteomes" id="UP000317646">
    <property type="component" value="Unassembled WGS sequence"/>
</dbReference>
<proteinExistence type="predicted"/>
<name>A0A502H155_9BACT</name>
<feature type="transmembrane region" description="Helical" evidence="1">
    <location>
        <begin position="245"/>
        <end position="264"/>
    </location>
</feature>
<dbReference type="EMBL" id="RCYZ01000002">
    <property type="protein sequence ID" value="TPG67412.1"/>
    <property type="molecule type" value="Genomic_DNA"/>
</dbReference>
<feature type="transmembrane region" description="Helical" evidence="1">
    <location>
        <begin position="146"/>
        <end position="165"/>
    </location>
</feature>
<protein>
    <recommendedName>
        <fullName evidence="4">Tetratricopeptide repeat protein</fullName>
    </recommendedName>
</protein>
<sequence>MAAPALPGGPGRPWRPRPLAGLAALAVGLAAYYYFTGAAATLPLVLVPHLLAQPLTLDALAVGPLALPVQASGFVVSLTHDLVGPLVQPEAATWLVALLAGALAGWVAVATTLRRTAFVAALVPVIFLLMSLNLDLVGVFSVEKQYFLGLSLALVGGLAFGLHAYGERVPLAGRVALCLALVAGLGALLAFRGQLPPAELALHLAAYATPGGAVLVAALVLWVGIENVRGLLWLAGRGNSTGTGLWPFVGASLVYLGLLAGWFWGNEELLLYRGMGLDPLVLLLPAVLVGGLGLRLRAPSYAAWVPYAPGAAQLYPLLVMAAGGTLAYALATDNTPLLAAARSFSGLALLVLGLAFFGYLLVNFGPLVRQRLAVYRVAFAPRRLPFYTVYVLGLGALLALQMRLDWPLLTQVRAGMFNYLGDLGRRQSEAHPDDLGLALLAERYYAESGDVLDRNNLHAQLGRAALYRFREQRQNELNALRRALLPAPNEKVSLRVAALGTAPQDLFDNLDALRQGLRRQPGSAALASDLAQLFTQTALTDSVAIYLDRAERLAPGAYPSRTNRLGFLLQQNLLPAAQKLAAGFQPAADEPALASNLLLLRLLQHRPAAGAPGVADGDLDAAQFAAVYHAALAAAGQARPTLLPLLARLATRPANAPYYEQLLFLQALTRHALGQEQIARQLLAPLAAGSSATAGYYQQLLGLWQLQQGQYATAAGQLALAASHGAPTAPLARAGALLLAGQADSARAVLARIAAAPDTALRRAAGPLLGALPGADVSQWRTAFAARYPRAGAAWLAQAQQAGAGPRAAGLYQRIVREAPFNEPAVLAAAAFYTQRRDYSAAYNALQTGLAENPGSLPLLQAYVLAAADAGLSDYATDALARAQQQLPAAAFAALQAQLAARRAAHAAF</sequence>
<feature type="transmembrane region" description="Helical" evidence="1">
    <location>
        <begin position="20"/>
        <end position="47"/>
    </location>
</feature>
<feature type="transmembrane region" description="Helical" evidence="1">
    <location>
        <begin position="91"/>
        <end position="109"/>
    </location>
</feature>